<evidence type="ECO:0000313" key="2">
    <source>
        <dbReference type="EMBL" id="KAA1071823.1"/>
    </source>
</evidence>
<accession>A0A5B0RLA6</accession>
<sequence length="134" mass="15254">MKAILMSLVIVSLISNIWLVDPVIVGDKTYYVFKANSIAQGQATPPLKLIPVESMSQEGKLLKLKCKNDSDVTWYIFNGCNLSNPFTFTPKEEKNLIWTNSDPVMVATTEHDKNFEDDRLRQAANIWRTGRFQT</sequence>
<dbReference type="AlphaFoldDB" id="A0A5B0RLA6"/>
<name>A0A5B0RLA6_PUCGR</name>
<gene>
    <name evidence="2" type="ORF">PGT21_020336</name>
    <name evidence="3" type="ORF">PGTUg99_005478</name>
</gene>
<keyword evidence="1" id="KW-0732">Signal</keyword>
<evidence type="ECO:0000313" key="3">
    <source>
        <dbReference type="EMBL" id="KAA1125835.1"/>
    </source>
</evidence>
<dbReference type="Proteomes" id="UP000325313">
    <property type="component" value="Unassembled WGS sequence"/>
</dbReference>
<organism evidence="3 5">
    <name type="scientific">Puccinia graminis f. sp. tritici</name>
    <dbReference type="NCBI Taxonomy" id="56615"/>
    <lineage>
        <taxon>Eukaryota</taxon>
        <taxon>Fungi</taxon>
        <taxon>Dikarya</taxon>
        <taxon>Basidiomycota</taxon>
        <taxon>Pucciniomycotina</taxon>
        <taxon>Pucciniomycetes</taxon>
        <taxon>Pucciniales</taxon>
        <taxon>Pucciniaceae</taxon>
        <taxon>Puccinia</taxon>
    </lineage>
</organism>
<dbReference type="EMBL" id="VDEP01000174">
    <property type="protein sequence ID" value="KAA1125835.1"/>
    <property type="molecule type" value="Genomic_DNA"/>
</dbReference>
<dbReference type="Proteomes" id="UP000324748">
    <property type="component" value="Unassembled WGS sequence"/>
</dbReference>
<evidence type="ECO:0000313" key="5">
    <source>
        <dbReference type="Proteomes" id="UP000325313"/>
    </source>
</evidence>
<dbReference type="EMBL" id="VSWC01000170">
    <property type="protein sequence ID" value="KAA1071823.1"/>
    <property type="molecule type" value="Genomic_DNA"/>
</dbReference>
<evidence type="ECO:0000256" key="1">
    <source>
        <dbReference type="SAM" id="SignalP"/>
    </source>
</evidence>
<feature type="chain" id="PRO_5036138158" evidence="1">
    <location>
        <begin position="23"/>
        <end position="134"/>
    </location>
</feature>
<reference evidence="4 5" key="1">
    <citation type="submission" date="2019-05" db="EMBL/GenBank/DDBJ databases">
        <title>Emergence of the Ug99 lineage of the wheat stem rust pathogen through somatic hybridization.</title>
        <authorList>
            <person name="Li F."/>
            <person name="Upadhyaya N.M."/>
            <person name="Sperschneider J."/>
            <person name="Matny O."/>
            <person name="Nguyen-Phuc H."/>
            <person name="Mago R."/>
            <person name="Raley C."/>
            <person name="Miller M.E."/>
            <person name="Silverstein K.A.T."/>
            <person name="Henningsen E."/>
            <person name="Hirsch C.D."/>
            <person name="Visser B."/>
            <person name="Pretorius Z.A."/>
            <person name="Steffenson B.J."/>
            <person name="Schwessinger B."/>
            <person name="Dodds P.N."/>
            <person name="Figueroa M."/>
        </authorList>
    </citation>
    <scope>NUCLEOTIDE SEQUENCE [LARGE SCALE GENOMIC DNA]</scope>
    <source>
        <strain evidence="2">21-0</strain>
        <strain evidence="3 5">Ug99</strain>
    </source>
</reference>
<keyword evidence="4" id="KW-1185">Reference proteome</keyword>
<comment type="caution">
    <text evidence="3">The sequence shown here is derived from an EMBL/GenBank/DDBJ whole genome shotgun (WGS) entry which is preliminary data.</text>
</comment>
<protein>
    <submittedName>
        <fullName evidence="3">Uncharacterized protein</fullName>
    </submittedName>
</protein>
<evidence type="ECO:0000313" key="4">
    <source>
        <dbReference type="Proteomes" id="UP000324748"/>
    </source>
</evidence>
<proteinExistence type="predicted"/>
<feature type="signal peptide" evidence="1">
    <location>
        <begin position="1"/>
        <end position="22"/>
    </location>
</feature>